<feature type="domain" description="N4BP1 second type I KH-domain" evidence="15">
    <location>
        <begin position="171"/>
        <end position="286"/>
    </location>
</feature>
<feature type="region of interest" description="Disordered" evidence="11">
    <location>
        <begin position="367"/>
        <end position="395"/>
    </location>
</feature>
<keyword evidence="8" id="KW-0539">Nucleus</keyword>
<dbReference type="InterPro" id="IPR056631">
    <property type="entry name" value="UBA_N4BP1"/>
</dbReference>
<dbReference type="GO" id="GO:0004518">
    <property type="term" value="F:nuclease activity"/>
    <property type="evidence" value="ECO:0007669"/>
    <property type="project" value="UniProtKB-KW"/>
</dbReference>
<feature type="compositionally biased region" description="Basic and acidic residues" evidence="11">
    <location>
        <begin position="536"/>
        <end position="548"/>
    </location>
</feature>
<keyword evidence="12" id="KW-1133">Transmembrane helix</keyword>
<feature type="domain" description="RNase NYN" evidence="13">
    <location>
        <begin position="717"/>
        <end position="868"/>
    </location>
</feature>
<keyword evidence="6" id="KW-0391">Immunity</keyword>
<feature type="region of interest" description="Disordered" evidence="11">
    <location>
        <begin position="480"/>
        <end position="582"/>
    </location>
</feature>
<dbReference type="GO" id="GO:0045087">
    <property type="term" value="P:innate immune response"/>
    <property type="evidence" value="ECO:0007669"/>
    <property type="project" value="UniProtKB-KW"/>
</dbReference>
<feature type="transmembrane region" description="Helical" evidence="12">
    <location>
        <begin position="42"/>
        <end position="58"/>
    </location>
</feature>
<dbReference type="AlphaFoldDB" id="A0AAW1ASI2"/>
<evidence type="ECO:0000256" key="10">
    <source>
        <dbReference type="ARBA" id="ARBA00039336"/>
    </source>
</evidence>
<dbReference type="Pfam" id="PF23050">
    <property type="entry name" value="KH_N4BP1_1st"/>
    <property type="match status" value="1"/>
</dbReference>
<dbReference type="EMBL" id="JAOTOJ010000015">
    <property type="protein sequence ID" value="KAK9392718.1"/>
    <property type="molecule type" value="Genomic_DNA"/>
</dbReference>
<dbReference type="Proteomes" id="UP001474421">
    <property type="component" value="Unassembled WGS sequence"/>
</dbReference>
<dbReference type="GO" id="GO:0032435">
    <property type="term" value="P:negative regulation of proteasomal ubiquitin-dependent protein catabolic process"/>
    <property type="evidence" value="ECO:0007669"/>
    <property type="project" value="TreeGrafter"/>
</dbReference>
<evidence type="ECO:0000259" key="16">
    <source>
        <dbReference type="Pfam" id="PF23053"/>
    </source>
</evidence>
<dbReference type="Pfam" id="PF11977">
    <property type="entry name" value="RNase_Zc3h12a"/>
    <property type="match status" value="1"/>
</dbReference>
<evidence type="ECO:0000256" key="11">
    <source>
        <dbReference type="SAM" id="MobiDB-lite"/>
    </source>
</evidence>
<keyword evidence="19" id="KW-1185">Reference proteome</keyword>
<evidence type="ECO:0000256" key="4">
    <source>
        <dbReference type="ARBA" id="ARBA00022722"/>
    </source>
</evidence>
<dbReference type="InterPro" id="IPR056630">
    <property type="entry name" value="KH_N4BP1_2nd"/>
</dbReference>
<dbReference type="InterPro" id="IPR021869">
    <property type="entry name" value="RNase_Zc3h12_NYN"/>
</dbReference>
<feature type="compositionally biased region" description="Basic and acidic residues" evidence="11">
    <location>
        <begin position="499"/>
        <end position="517"/>
    </location>
</feature>
<feature type="domain" description="N4BP1 first type I KH-domain" evidence="14">
    <location>
        <begin position="99"/>
        <end position="170"/>
    </location>
</feature>
<evidence type="ECO:0000256" key="1">
    <source>
        <dbReference type="ARBA" id="ARBA00004322"/>
    </source>
</evidence>
<feature type="domain" description="N4BP1 UBA-like" evidence="16">
    <location>
        <begin position="437"/>
        <end position="476"/>
    </location>
</feature>
<feature type="compositionally biased region" description="Basic and acidic residues" evidence="11">
    <location>
        <begin position="369"/>
        <end position="387"/>
    </location>
</feature>
<dbReference type="GO" id="GO:0016605">
    <property type="term" value="C:PML body"/>
    <property type="evidence" value="ECO:0007669"/>
    <property type="project" value="UniProtKB-SubCell"/>
</dbReference>
<keyword evidence="4" id="KW-0540">Nuclease</keyword>
<dbReference type="PANTHER" id="PTHR12876">
    <property type="entry name" value="N4BP1-RELATED"/>
    <property type="match status" value="1"/>
</dbReference>
<dbReference type="InterPro" id="IPR036612">
    <property type="entry name" value="KH_dom_type_1_sf"/>
</dbReference>
<keyword evidence="12" id="KW-0812">Transmembrane</keyword>
<dbReference type="CDD" id="cd18728">
    <property type="entry name" value="PIN_N4BP1-like"/>
    <property type="match status" value="1"/>
</dbReference>
<dbReference type="Gene3D" id="3.40.50.11980">
    <property type="match status" value="1"/>
</dbReference>
<evidence type="ECO:0000256" key="12">
    <source>
        <dbReference type="SAM" id="Phobius"/>
    </source>
</evidence>
<gene>
    <name evidence="18" type="ORF">NXF25_016807</name>
</gene>
<dbReference type="InterPro" id="IPR051101">
    <property type="entry name" value="ZC3H12/N4BP1_RNase_Reg"/>
</dbReference>
<evidence type="ECO:0000259" key="17">
    <source>
        <dbReference type="Pfam" id="PF23054"/>
    </source>
</evidence>
<evidence type="ECO:0000256" key="8">
    <source>
        <dbReference type="ARBA" id="ARBA00023242"/>
    </source>
</evidence>
<dbReference type="FunFam" id="3.40.50.11980:FF:000001">
    <property type="entry name" value="ZC3H12A isoform 1"/>
    <property type="match status" value="1"/>
</dbReference>
<feature type="region of interest" description="Disordered" evidence="11">
    <location>
        <begin position="630"/>
        <end position="675"/>
    </location>
</feature>
<evidence type="ECO:0000259" key="13">
    <source>
        <dbReference type="Pfam" id="PF11977"/>
    </source>
</evidence>
<dbReference type="GO" id="GO:0016787">
    <property type="term" value="F:hydrolase activity"/>
    <property type="evidence" value="ECO:0007669"/>
    <property type="project" value="UniProtKB-KW"/>
</dbReference>
<feature type="compositionally biased region" description="Pro residues" evidence="11">
    <location>
        <begin position="652"/>
        <end position="668"/>
    </location>
</feature>
<dbReference type="CDD" id="cd09032">
    <property type="entry name" value="KH-I_N4BP1_like_rpt1"/>
    <property type="match status" value="1"/>
</dbReference>
<reference evidence="18 19" key="1">
    <citation type="journal article" date="2024" name="Proc. Natl. Acad. Sci. U.S.A.">
        <title>The genetic regulatory architecture and epigenomic basis for age-related changes in rattlesnake venom.</title>
        <authorList>
            <person name="Hogan M.P."/>
            <person name="Holding M.L."/>
            <person name="Nystrom G.S."/>
            <person name="Colston T.J."/>
            <person name="Bartlett D.A."/>
            <person name="Mason A.J."/>
            <person name="Ellsworth S.A."/>
            <person name="Rautsaw R.M."/>
            <person name="Lawrence K.C."/>
            <person name="Strickland J.L."/>
            <person name="He B."/>
            <person name="Fraser P."/>
            <person name="Margres M.J."/>
            <person name="Gilbert D.M."/>
            <person name="Gibbs H.L."/>
            <person name="Parkinson C.L."/>
            <person name="Rokyta D.R."/>
        </authorList>
    </citation>
    <scope>NUCLEOTIDE SEQUENCE [LARGE SCALE GENOMIC DNA]</scope>
    <source>
        <strain evidence="18">DRR0105</strain>
    </source>
</reference>
<evidence type="ECO:0000313" key="19">
    <source>
        <dbReference type="Proteomes" id="UP001474421"/>
    </source>
</evidence>
<comment type="subcellular location">
    <subcellularLocation>
        <location evidence="1">Nucleus</location>
        <location evidence="1">PML body</location>
    </subcellularLocation>
    <subcellularLocation>
        <location evidence="2">Nucleus</location>
        <location evidence="2">Nucleolus</location>
    </subcellularLocation>
</comment>
<dbReference type="PANTHER" id="PTHR12876:SF26">
    <property type="entry name" value="NEDD4-BINDING PROTEIN 1"/>
    <property type="match status" value="1"/>
</dbReference>
<comment type="caution">
    <text evidence="18">The sequence shown here is derived from an EMBL/GenBank/DDBJ whole genome shotgun (WGS) entry which is preliminary data.</text>
</comment>
<feature type="compositionally biased region" description="Polar residues" evidence="11">
    <location>
        <begin position="302"/>
        <end position="323"/>
    </location>
</feature>
<evidence type="ECO:0000256" key="3">
    <source>
        <dbReference type="ARBA" id="ARBA00022588"/>
    </source>
</evidence>
<dbReference type="GO" id="GO:0003723">
    <property type="term" value="F:RNA binding"/>
    <property type="evidence" value="ECO:0007669"/>
    <property type="project" value="UniProtKB-KW"/>
</dbReference>
<keyword evidence="12" id="KW-0472">Membrane</keyword>
<comment type="similarity">
    <text evidence="9">Belongs to the N4BP1 family.</text>
</comment>
<evidence type="ECO:0000256" key="7">
    <source>
        <dbReference type="ARBA" id="ARBA00022884"/>
    </source>
</evidence>
<dbReference type="GO" id="GO:0031397">
    <property type="term" value="P:negative regulation of protein ubiquitination"/>
    <property type="evidence" value="ECO:0007669"/>
    <property type="project" value="TreeGrafter"/>
</dbReference>
<feature type="region of interest" description="Disordered" evidence="11">
    <location>
        <begin position="1"/>
        <end position="36"/>
    </location>
</feature>
<accession>A0AAW1ASI2</accession>
<dbReference type="InterPro" id="IPR056578">
    <property type="entry name" value="UBA_N4BP1_C"/>
</dbReference>
<keyword evidence="3" id="KW-0399">Innate immunity</keyword>
<dbReference type="GO" id="GO:0005730">
    <property type="term" value="C:nucleolus"/>
    <property type="evidence" value="ECO:0007669"/>
    <property type="project" value="UniProtKB-SubCell"/>
</dbReference>
<evidence type="ECO:0000256" key="9">
    <source>
        <dbReference type="ARBA" id="ARBA00038274"/>
    </source>
</evidence>
<evidence type="ECO:0000256" key="6">
    <source>
        <dbReference type="ARBA" id="ARBA00022859"/>
    </source>
</evidence>
<evidence type="ECO:0000259" key="14">
    <source>
        <dbReference type="Pfam" id="PF23050"/>
    </source>
</evidence>
<evidence type="ECO:0000259" key="15">
    <source>
        <dbReference type="Pfam" id="PF23052"/>
    </source>
</evidence>
<dbReference type="Pfam" id="PF23052">
    <property type="entry name" value="KH_N4BP1_2nd"/>
    <property type="match status" value="1"/>
</dbReference>
<proteinExistence type="inferred from homology"/>
<evidence type="ECO:0000313" key="18">
    <source>
        <dbReference type="EMBL" id="KAK9392718.1"/>
    </source>
</evidence>
<dbReference type="Pfam" id="PF23053">
    <property type="entry name" value="UBA_N4BP1"/>
    <property type="match status" value="1"/>
</dbReference>
<evidence type="ECO:0000256" key="2">
    <source>
        <dbReference type="ARBA" id="ARBA00004604"/>
    </source>
</evidence>
<protein>
    <recommendedName>
        <fullName evidence="10">NEDD4-binding protein 1</fullName>
    </recommendedName>
</protein>
<evidence type="ECO:0000256" key="5">
    <source>
        <dbReference type="ARBA" id="ARBA00022801"/>
    </source>
</evidence>
<feature type="domain" description="N4BP1 C-terminal UBA" evidence="17">
    <location>
        <begin position="933"/>
        <end position="981"/>
    </location>
</feature>
<name>A0AAW1ASI2_CROAD</name>
<sequence length="983" mass="108438">MSPRRFMVTSRLHSNEAQALPGGGACQARSDGKRPRRPPRPVFFLLLLLLLAFLPPPLESLGPRGASLMAAFRASAAPSEEQGRLSGGAARHRPQTVLDEFTAPAEKSVFLERSRGCIERLFGVHLAFLEAAKSGGWAPPGTGGRRIWLSLLGEREEVCSAKEYIKGICEPELEEREYYPKDMHCIFVGAQNLFLNCLIQGTSADVTIAEIGTLSIKGCTEPVVMARSHIQQFVNLFENNLNEPTVTESEVKKQFKHLVEAHADKYMMDLLILPSSLKKELLSLAQHEGGKTEGRAADPGTSDGTLRHPTQIQKLSVVSSEGRTAQEEARNNAGTPVSELAKQMDTVFPDTPEGHFLPINGLTSLETSASKERQSCKRRSSDDEERRPKKQFSFESNQECKQTSCKRQDDVVVIDLVSDTNESLNTKNGDEISEEMEYKILVNFFKSMGYSEEVVETVIADHGQSAEPLLLLEQIEKKSKTGVEEEGTSRATSQNIEAQAEKNKDGPGNRVHPDLGRPSEWPQNANIVPFSQAPCKTEDKIRGSDTENRTALSGSKKPSNKELSKVRLGCSEQGSKASEVESDGFVNASSNAHVATSKKSKDPILVARGVWESTQPPVQKENLVLRGCFNQSPATQDPPKNCHPGQLGAQQFPPPKPKPFADPTPPLQPGSSYPEKKMGGLYCHPADPSVTGVQRFLEALKTPYKLELKNEPGRDHLKYVVIDGSNVAISHGLQKFFSCRGIAIAVDYFWKRGHRKITVFVPQWRTRKDSNSTEQHFLTQLQDVGILALTPARVVCGARIASHDDRFLLHLAEKTGGVIVTNDNFREFVDESPTWREIIQRRLLQYTFAGDIFMVPDDPLGRNGPGLDRFLQEEASFRAMPTQHSLASGSPLPLGIPPFLMQSEGSGQLLPNPVLGLLPNLPPFPTTSLPPPPRSASETTRLKEALKKIFPTPEQREKIEEILAQHPHMRDMNALSALVLDLS</sequence>
<organism evidence="18 19">
    <name type="scientific">Crotalus adamanteus</name>
    <name type="common">Eastern diamondback rattlesnake</name>
    <dbReference type="NCBI Taxonomy" id="8729"/>
    <lineage>
        <taxon>Eukaryota</taxon>
        <taxon>Metazoa</taxon>
        <taxon>Chordata</taxon>
        <taxon>Craniata</taxon>
        <taxon>Vertebrata</taxon>
        <taxon>Euteleostomi</taxon>
        <taxon>Lepidosauria</taxon>
        <taxon>Squamata</taxon>
        <taxon>Bifurcata</taxon>
        <taxon>Unidentata</taxon>
        <taxon>Episquamata</taxon>
        <taxon>Toxicofera</taxon>
        <taxon>Serpentes</taxon>
        <taxon>Colubroidea</taxon>
        <taxon>Viperidae</taxon>
        <taxon>Crotalinae</taxon>
        <taxon>Crotalus</taxon>
    </lineage>
</organism>
<keyword evidence="7" id="KW-0694">RNA-binding</keyword>
<keyword evidence="5" id="KW-0378">Hydrolase</keyword>
<dbReference type="Pfam" id="PF23054">
    <property type="entry name" value="UBA_N4BP1_C"/>
    <property type="match status" value="1"/>
</dbReference>
<dbReference type="InterPro" id="IPR056629">
    <property type="entry name" value="KH_N4BP1_1st"/>
</dbReference>
<dbReference type="SUPFAM" id="SSF54791">
    <property type="entry name" value="Eukaryotic type KH-domain (KH-domain type I)"/>
    <property type="match status" value="1"/>
</dbReference>
<feature type="region of interest" description="Disordered" evidence="11">
    <location>
        <begin position="288"/>
        <end position="338"/>
    </location>
</feature>